<dbReference type="PANTHER" id="PTHR47510">
    <property type="entry name" value="REVERSE TRANSCRIPTASE DOMAIN-CONTAINING PROTEIN"/>
    <property type="match status" value="1"/>
</dbReference>
<protein>
    <recommendedName>
        <fullName evidence="1">Reverse transcriptase domain-containing protein</fullName>
    </recommendedName>
</protein>
<evidence type="ECO:0000313" key="2">
    <source>
        <dbReference type="Ensembl" id="ENSSTUP00000080289.1"/>
    </source>
</evidence>
<proteinExistence type="predicted"/>
<evidence type="ECO:0000259" key="1">
    <source>
        <dbReference type="PROSITE" id="PS50878"/>
    </source>
</evidence>
<reference evidence="2" key="2">
    <citation type="submission" date="2025-09" db="UniProtKB">
        <authorList>
            <consortium name="Ensembl"/>
        </authorList>
    </citation>
    <scope>IDENTIFICATION</scope>
</reference>
<dbReference type="SUPFAM" id="SSF56672">
    <property type="entry name" value="DNA/RNA polymerases"/>
    <property type="match status" value="1"/>
</dbReference>
<dbReference type="Proteomes" id="UP000472277">
    <property type="component" value="Chromosome 28"/>
</dbReference>
<dbReference type="Pfam" id="PF00078">
    <property type="entry name" value="RVT_1"/>
    <property type="match status" value="1"/>
</dbReference>
<feature type="domain" description="Reverse transcriptase" evidence="1">
    <location>
        <begin position="329"/>
        <end position="594"/>
    </location>
</feature>
<dbReference type="InterPro" id="IPR043502">
    <property type="entry name" value="DNA/RNA_pol_sf"/>
</dbReference>
<dbReference type="PANTHER" id="PTHR47510:SF3">
    <property type="entry name" value="ENDO_EXONUCLEASE_PHOSPHATASE DOMAIN-CONTAINING PROTEIN"/>
    <property type="match status" value="1"/>
</dbReference>
<dbReference type="CDD" id="cd01650">
    <property type="entry name" value="RT_nLTR_like"/>
    <property type="match status" value="1"/>
</dbReference>
<dbReference type="InterPro" id="IPR000477">
    <property type="entry name" value="RT_dom"/>
</dbReference>
<sequence>MHSTDLFKMPQSHVQVRECSAEGSIHTGLDVTIHGLKSVLPNFYQHVKCATRGKTILDHLYSTHRDLYKALPRPPFGKSYHNSILLIPAYKQKFKQEAPVTRSIKKWSDEADAKLQDCFAITDRNMFRDSSDGIEEYTTSVTGFINKCIEDVVPTVTVRTYPNQKPWITGNIHTELKGRADAFKVRDSNLEAYKKSCYALRRTIKQAKRQYRAKIESYYTGSDAHLMWQGLQTITDYKGKHSCELPSDTSLPDELNHFYARFEASNTEACMRASAVPVDCVITLSVADVSKTFKQVNIHKAAGPDGLPRCVLRACADQLAGVFTDIFNMSLIESVIPTCFKQTTIVPVPKNTKATCLNDYRPVALTSVAMKCFERLVMAHNTIIPETLDPLQFAYRPNRSTDDAISIALYTALSHLDKRNTYVRMLFIDYSSAFNIKVPSKLITKLRILVLNTSLCNWIVDFLTGRPQVVRVGSNTSATLILNTGAPQGCVLSPLLYSLFTHDCMARHDSSTIIKFADDTTVVGLITDNDETAYREEVRDLAVWCQNNNLSLNVTKTKEMIVDYRKRRTEHAPILIDRAVVEQVESFKFLGVHINNKLEWSKHTKTVVKRARQSLFPLRKLKRFGMGPEILKRFNIKSILTGCITAWYGNCLASDRKAL</sequence>
<organism evidence="2 3">
    <name type="scientific">Salmo trutta</name>
    <name type="common">Brown trout</name>
    <dbReference type="NCBI Taxonomy" id="8032"/>
    <lineage>
        <taxon>Eukaryota</taxon>
        <taxon>Metazoa</taxon>
        <taxon>Chordata</taxon>
        <taxon>Craniata</taxon>
        <taxon>Vertebrata</taxon>
        <taxon>Euteleostomi</taxon>
        <taxon>Actinopterygii</taxon>
        <taxon>Neopterygii</taxon>
        <taxon>Teleostei</taxon>
        <taxon>Protacanthopterygii</taxon>
        <taxon>Salmoniformes</taxon>
        <taxon>Salmonidae</taxon>
        <taxon>Salmoninae</taxon>
        <taxon>Salmo</taxon>
    </lineage>
</organism>
<dbReference type="GeneTree" id="ENSGT01020000230367"/>
<dbReference type="InParanoid" id="A0A674CA02"/>
<dbReference type="AlphaFoldDB" id="A0A674CA02"/>
<dbReference type="Ensembl" id="ENSSTUT00000085480.1">
    <property type="protein sequence ID" value="ENSSTUP00000080289.1"/>
    <property type="gene ID" value="ENSSTUG00000035440.1"/>
</dbReference>
<reference evidence="2" key="1">
    <citation type="submission" date="2025-08" db="UniProtKB">
        <authorList>
            <consortium name="Ensembl"/>
        </authorList>
    </citation>
    <scope>IDENTIFICATION</scope>
</reference>
<keyword evidence="3" id="KW-1185">Reference proteome</keyword>
<dbReference type="PROSITE" id="PS50878">
    <property type="entry name" value="RT_POL"/>
    <property type="match status" value="1"/>
</dbReference>
<name>A0A674CA02_SALTR</name>
<accession>A0A674CA02</accession>
<evidence type="ECO:0000313" key="3">
    <source>
        <dbReference type="Proteomes" id="UP000472277"/>
    </source>
</evidence>